<name>A0A1H2Y5L1_9FLAO</name>
<dbReference type="NCBIfam" id="NF033205">
    <property type="entry name" value="IPExxxVDY"/>
    <property type="match status" value="1"/>
</dbReference>
<comment type="caution">
    <text evidence="1">The sequence shown here is derived from an EMBL/GenBank/DDBJ whole genome shotgun (WGS) entry which is preliminary data.</text>
</comment>
<reference evidence="1 2" key="1">
    <citation type="submission" date="2016-10" db="EMBL/GenBank/DDBJ databases">
        <authorList>
            <person name="Varghese N."/>
            <person name="Submissions S."/>
        </authorList>
    </citation>
    <scope>NUCLEOTIDE SEQUENCE [LARGE SCALE GENOMIC DNA]</scope>
    <source>
        <strain evidence="1 2">DSM 11449</strain>
    </source>
</reference>
<keyword evidence="2" id="KW-1185">Reference proteome</keyword>
<evidence type="ECO:0008006" key="3">
    <source>
        <dbReference type="Google" id="ProtNLM"/>
    </source>
</evidence>
<dbReference type="EMBL" id="FNND01000006">
    <property type="protein sequence ID" value="SDX00331.1"/>
    <property type="molecule type" value="Genomic_DNA"/>
</dbReference>
<dbReference type="OrthoDB" id="676614at2"/>
<accession>A0A1H2Y5L1</accession>
<protein>
    <recommendedName>
        <fullName evidence="3">IPExxxVDY family protein</fullName>
    </recommendedName>
</protein>
<organism evidence="1 2">
    <name type="scientific">Capnocytophaga granulosa</name>
    <dbReference type="NCBI Taxonomy" id="45242"/>
    <lineage>
        <taxon>Bacteria</taxon>
        <taxon>Pseudomonadati</taxon>
        <taxon>Bacteroidota</taxon>
        <taxon>Flavobacteriia</taxon>
        <taxon>Flavobacteriales</taxon>
        <taxon>Flavobacteriaceae</taxon>
        <taxon>Capnocytophaga</taxon>
    </lineage>
</organism>
<evidence type="ECO:0000313" key="2">
    <source>
        <dbReference type="Proteomes" id="UP000182771"/>
    </source>
</evidence>
<evidence type="ECO:0000313" key="1">
    <source>
        <dbReference type="EMBL" id="SDX00331.1"/>
    </source>
</evidence>
<gene>
    <name evidence="1" type="ORF">SAMN05444420_106115</name>
</gene>
<dbReference type="Proteomes" id="UP000182771">
    <property type="component" value="Unassembled WGS sequence"/>
</dbReference>
<dbReference type="AlphaFoldDB" id="A0A1H2Y5L1"/>
<proteinExistence type="predicted"/>
<dbReference type="InterPro" id="IPR047690">
    <property type="entry name" value="IPExxxVDY_fam"/>
</dbReference>
<sequence length="159" mass="18953">MALVLEWDFEQYQEGECLIALHTRFEPCKLAYWLNKILDIRLRRASNDLYDKDSDALFALFSFSYEQEAVWHLIANRVRTMTSVGLFTQVEAYQLFIKELPQVDYFLRINPCEQSQDYVSLLKAQYFIDLAYEIPLFPEGKLTYKEQRKLNEIKAKLIF</sequence>
<dbReference type="GeneID" id="85018215"/>
<dbReference type="RefSeq" id="WP_016419252.1">
    <property type="nucleotide sequence ID" value="NZ_FNND01000006.1"/>
</dbReference>